<reference evidence="6 7" key="1">
    <citation type="submission" date="2018-08" db="EMBL/GenBank/DDBJ databases">
        <title>A genome reference for cultivated species of the human gut microbiota.</title>
        <authorList>
            <person name="Zou Y."/>
            <person name="Xue W."/>
            <person name="Luo G."/>
        </authorList>
    </citation>
    <scope>NUCLEOTIDE SEQUENCE [LARGE SCALE GENOMIC DNA]</scope>
    <source>
        <strain evidence="6 7">TF11-7</strain>
    </source>
</reference>
<evidence type="ECO:0000256" key="3">
    <source>
        <dbReference type="ARBA" id="ARBA00022741"/>
    </source>
</evidence>
<comment type="similarity">
    <text evidence="1">Belongs to the ABC transporter superfamily.</text>
</comment>
<keyword evidence="2" id="KW-0813">Transport</keyword>
<dbReference type="Pfam" id="PF00005">
    <property type="entry name" value="ABC_tran"/>
    <property type="match status" value="1"/>
</dbReference>
<dbReference type="GO" id="GO:0016020">
    <property type="term" value="C:membrane"/>
    <property type="evidence" value="ECO:0007669"/>
    <property type="project" value="InterPro"/>
</dbReference>
<dbReference type="RefSeq" id="WP_117688582.1">
    <property type="nucleotide sequence ID" value="NZ_QSQN01000039.1"/>
</dbReference>
<feature type="domain" description="ABC transporter" evidence="5">
    <location>
        <begin position="45"/>
        <end position="266"/>
    </location>
</feature>
<evidence type="ECO:0000256" key="1">
    <source>
        <dbReference type="ARBA" id="ARBA00005417"/>
    </source>
</evidence>
<dbReference type="CDD" id="cd03220">
    <property type="entry name" value="ABC_KpsT_Wzt"/>
    <property type="match status" value="1"/>
</dbReference>
<proteinExistence type="inferred from homology"/>
<name>A0A3E4LJ14_9FIRM</name>
<evidence type="ECO:0000256" key="2">
    <source>
        <dbReference type="ARBA" id="ARBA00022448"/>
    </source>
</evidence>
<evidence type="ECO:0000313" key="6">
    <source>
        <dbReference type="EMBL" id="RGK37408.1"/>
    </source>
</evidence>
<dbReference type="SUPFAM" id="SSF52540">
    <property type="entry name" value="P-loop containing nucleoside triphosphate hydrolases"/>
    <property type="match status" value="1"/>
</dbReference>
<dbReference type="GO" id="GO:0005524">
    <property type="term" value="F:ATP binding"/>
    <property type="evidence" value="ECO:0007669"/>
    <property type="project" value="UniProtKB-KW"/>
</dbReference>
<dbReference type="InterPro" id="IPR003593">
    <property type="entry name" value="AAA+_ATPase"/>
</dbReference>
<dbReference type="GO" id="GO:0140359">
    <property type="term" value="F:ABC-type transporter activity"/>
    <property type="evidence" value="ECO:0007669"/>
    <property type="project" value="InterPro"/>
</dbReference>
<comment type="caution">
    <text evidence="6">The sequence shown here is derived from an EMBL/GenBank/DDBJ whole genome shotgun (WGS) entry which is preliminary data.</text>
</comment>
<keyword evidence="3" id="KW-0547">Nucleotide-binding</keyword>
<dbReference type="AlphaFoldDB" id="A0A3E4LJ14"/>
<evidence type="ECO:0000313" key="7">
    <source>
        <dbReference type="Proteomes" id="UP000260793"/>
    </source>
</evidence>
<dbReference type="PANTHER" id="PTHR46743:SF2">
    <property type="entry name" value="TEICHOIC ACIDS EXPORT ATP-BINDING PROTEIN TAGH"/>
    <property type="match status" value="1"/>
</dbReference>
<protein>
    <submittedName>
        <fullName evidence="6">ABC transporter ATP-binding protein</fullName>
    </submittedName>
</protein>
<gene>
    <name evidence="6" type="ORF">DXD17_12355</name>
</gene>
<accession>A0A3E4LJ14</accession>
<dbReference type="Gene3D" id="3.40.50.300">
    <property type="entry name" value="P-loop containing nucleotide triphosphate hydrolases"/>
    <property type="match status" value="1"/>
</dbReference>
<dbReference type="InterPro" id="IPR027417">
    <property type="entry name" value="P-loop_NTPase"/>
</dbReference>
<dbReference type="SMART" id="SM00382">
    <property type="entry name" value="AAA"/>
    <property type="match status" value="1"/>
</dbReference>
<keyword evidence="4 6" id="KW-0067">ATP-binding</keyword>
<dbReference type="GO" id="GO:0016887">
    <property type="term" value="F:ATP hydrolysis activity"/>
    <property type="evidence" value="ECO:0007669"/>
    <property type="project" value="InterPro"/>
</dbReference>
<sequence>MNSEVIINIEHVTKEYRLGAIGGGTLKGDLQSFMAKIKGKSDPNAKIGQGEYSKNQKFLALNDVNIKVHKGERVGIIGHNGAGKSTLLKLLSRVTAPSKGKISYNGRIASMLEVGTGFHPELTGRENVYLNGAILGMTKAEIDKKFDDIVAFAEMEKFIDTPVKRYSSGMYVKLAFAVAAHLDSEIMVMDEVLAVGDMKFQQKCLGKMGEVSEGEGRTVLYVSHNMNTIRQLCTRCVVLDHGTVVFDGDVERAIEIYMDNYADIKTDVSLADVKRPEYLGRKLKCEFERITVIEPEEGIVRNKEALLIEITWRCNVDIKDLKIRIEFSSMGQSVAASFSDFKINCKAGEKYKKIISVDVAELSAELYNTLFVLYEEDAGNSYDRDCVSGIVFEKVIDDESFITWNTRAWGNVRLNDFKFIVGDHYGKN</sequence>
<dbReference type="PANTHER" id="PTHR46743">
    <property type="entry name" value="TEICHOIC ACIDS EXPORT ATP-BINDING PROTEIN TAGH"/>
    <property type="match status" value="1"/>
</dbReference>
<dbReference type="InterPro" id="IPR050683">
    <property type="entry name" value="Bact_Polysacc_Export_ATP-bd"/>
</dbReference>
<dbReference type="EMBL" id="QSQN01000039">
    <property type="protein sequence ID" value="RGK37408.1"/>
    <property type="molecule type" value="Genomic_DNA"/>
</dbReference>
<evidence type="ECO:0000256" key="4">
    <source>
        <dbReference type="ARBA" id="ARBA00022840"/>
    </source>
</evidence>
<dbReference type="Proteomes" id="UP000260793">
    <property type="component" value="Unassembled WGS sequence"/>
</dbReference>
<organism evidence="6 7">
    <name type="scientific">[Ruminococcus] lactaris</name>
    <dbReference type="NCBI Taxonomy" id="46228"/>
    <lineage>
        <taxon>Bacteria</taxon>
        <taxon>Bacillati</taxon>
        <taxon>Bacillota</taxon>
        <taxon>Clostridia</taxon>
        <taxon>Lachnospirales</taxon>
        <taxon>Lachnospiraceae</taxon>
        <taxon>Mediterraneibacter</taxon>
    </lineage>
</organism>
<dbReference type="PROSITE" id="PS50893">
    <property type="entry name" value="ABC_TRANSPORTER_2"/>
    <property type="match status" value="1"/>
</dbReference>
<dbReference type="InterPro" id="IPR015860">
    <property type="entry name" value="ABC_transpr_TagH-like"/>
</dbReference>
<dbReference type="InterPro" id="IPR003439">
    <property type="entry name" value="ABC_transporter-like_ATP-bd"/>
</dbReference>
<evidence type="ECO:0000259" key="5">
    <source>
        <dbReference type="PROSITE" id="PS50893"/>
    </source>
</evidence>